<evidence type="ECO:0000313" key="3">
    <source>
        <dbReference type="Proteomes" id="UP000694300"/>
    </source>
</evidence>
<dbReference type="EMBL" id="JADQDF010000002">
    <property type="protein sequence ID" value="MBW0132485.1"/>
    <property type="molecule type" value="Genomic_DNA"/>
</dbReference>
<dbReference type="Pfam" id="PF13700">
    <property type="entry name" value="DUF4158"/>
    <property type="match status" value="1"/>
</dbReference>
<accession>A0ABS6UJR3</accession>
<keyword evidence="3" id="KW-1185">Reference proteome</keyword>
<name>A0ABS6UJR3_9PSEU</name>
<evidence type="ECO:0000313" key="2">
    <source>
        <dbReference type="EMBL" id="MBW0132485.1"/>
    </source>
</evidence>
<proteinExistence type="predicted"/>
<evidence type="ECO:0000259" key="1">
    <source>
        <dbReference type="Pfam" id="PF13700"/>
    </source>
</evidence>
<comment type="caution">
    <text evidence="2">The sequence shown here is derived from an EMBL/GenBank/DDBJ whole genome shotgun (WGS) entry which is preliminary data.</text>
</comment>
<organism evidence="2 3">
    <name type="scientific">Pseudonocardia oceani</name>
    <dbReference type="NCBI Taxonomy" id="2792013"/>
    <lineage>
        <taxon>Bacteria</taxon>
        <taxon>Bacillati</taxon>
        <taxon>Actinomycetota</taxon>
        <taxon>Actinomycetes</taxon>
        <taxon>Pseudonocardiales</taxon>
        <taxon>Pseudonocardiaceae</taxon>
        <taxon>Pseudonocardia</taxon>
    </lineage>
</organism>
<dbReference type="RefSeq" id="WP_218590532.1">
    <property type="nucleotide sequence ID" value="NZ_JADQDE010000015.1"/>
</dbReference>
<protein>
    <submittedName>
        <fullName evidence="2">DUF4158 domain-containing protein</fullName>
    </submittedName>
</protein>
<reference evidence="2 3" key="1">
    <citation type="submission" date="2020-11" db="EMBL/GenBank/DDBJ databases">
        <title>Pseudonocardia abyssalis sp. nov. and Pseudonocardia oceani sp. nov., description and phylogenomic analysis of two novel actinomycetes isolated from the deep Southern Ocean.</title>
        <authorList>
            <person name="Parra J."/>
        </authorList>
    </citation>
    <scope>NUCLEOTIDE SEQUENCE [LARGE SCALE GENOMIC DNA]</scope>
    <source>
        <strain evidence="3">KRD185</strain>
    </source>
</reference>
<gene>
    <name evidence="2" type="ORF">I4I82_33095</name>
</gene>
<dbReference type="Proteomes" id="UP000694300">
    <property type="component" value="Unassembled WGS sequence"/>
</dbReference>
<feature type="domain" description="DUF4158" evidence="1">
    <location>
        <begin position="2"/>
        <end position="31"/>
    </location>
</feature>
<sequence>MELERLFHLDDQDRELIAARRRDYNRLGFACR</sequence>
<dbReference type="InterPro" id="IPR025296">
    <property type="entry name" value="DUF4158"/>
</dbReference>